<dbReference type="RefSeq" id="WP_108387146.1">
    <property type="nucleotide sequence ID" value="NZ_QBUD01000008.1"/>
</dbReference>
<dbReference type="Proteomes" id="UP000244523">
    <property type="component" value="Unassembled WGS sequence"/>
</dbReference>
<keyword evidence="2" id="KW-1133">Transmembrane helix</keyword>
<protein>
    <submittedName>
        <fullName evidence="3">Cytochrome c-type biogenesis protein CcmH</fullName>
    </submittedName>
</protein>
<dbReference type="SUPFAM" id="SSF48452">
    <property type="entry name" value="TPR-like"/>
    <property type="match status" value="1"/>
</dbReference>
<proteinExistence type="predicted"/>
<sequence>MLFWLICLVLTLLVASFVVRPMLQARQPRDENPDLAVYRAQLNEIDRDVARDVLAADEAERARTEIARRLLAANKKTTSGQYSSRTSKPLVALTGVTIIVVSMGVYWQLGAPGYGDMPLKARLEASAEMRDNRPSQAELQAVARPPFPGNPDAEYLEAVEQLRAIAPTRPDDLQAWTLLAFHEAELRNLPAAITAQSRVIEIKGDGVLISDKTRLLDMLVAAAGGVVSPEAERLIRDILEHDDVNVAARFYLGELFNQTDRPDLAFRIWRDIVANGAVDDRYVTATRAQIEDAAFRAGITYTLPEVRGPSAEDVANAQDMTEDERSAMIGGMVERLADRLATQGGSAQDWARLISAYGVLGRVDNARAVWTEAQDVFGSSPEAMAVLTDAARQSGLTE</sequence>
<evidence type="ECO:0000256" key="2">
    <source>
        <dbReference type="SAM" id="Phobius"/>
    </source>
</evidence>
<dbReference type="EMBL" id="QBUD01000008">
    <property type="protein sequence ID" value="PUB13215.1"/>
    <property type="molecule type" value="Genomic_DNA"/>
</dbReference>
<dbReference type="InterPro" id="IPR011990">
    <property type="entry name" value="TPR-like_helical_dom_sf"/>
</dbReference>
<keyword evidence="4" id="KW-1185">Reference proteome</keyword>
<gene>
    <name evidence="3" type="ORF">C8N45_108136</name>
</gene>
<evidence type="ECO:0000313" key="3">
    <source>
        <dbReference type="EMBL" id="PUB13215.1"/>
    </source>
</evidence>
<keyword evidence="2" id="KW-0472">Membrane</keyword>
<dbReference type="NCBIfam" id="TIGR03142">
    <property type="entry name" value="cytochro_ccmI"/>
    <property type="match status" value="1"/>
</dbReference>
<keyword evidence="1" id="KW-0201">Cytochrome c-type biogenesis</keyword>
<evidence type="ECO:0000256" key="1">
    <source>
        <dbReference type="ARBA" id="ARBA00022748"/>
    </source>
</evidence>
<dbReference type="AlphaFoldDB" id="A0A2T6KDU1"/>
<feature type="transmembrane region" description="Helical" evidence="2">
    <location>
        <begin position="90"/>
        <end position="109"/>
    </location>
</feature>
<keyword evidence="2" id="KW-0812">Transmembrane</keyword>
<dbReference type="Gene3D" id="1.25.40.10">
    <property type="entry name" value="Tetratricopeptide repeat domain"/>
    <property type="match status" value="1"/>
</dbReference>
<name>A0A2T6KDU1_9RHOB</name>
<dbReference type="OrthoDB" id="9815847at2"/>
<comment type="caution">
    <text evidence="3">The sequence shown here is derived from an EMBL/GenBank/DDBJ whole genome shotgun (WGS) entry which is preliminary data.</text>
</comment>
<dbReference type="GO" id="GO:0017004">
    <property type="term" value="P:cytochrome complex assembly"/>
    <property type="evidence" value="ECO:0007669"/>
    <property type="project" value="UniProtKB-KW"/>
</dbReference>
<accession>A0A2T6KDU1</accession>
<evidence type="ECO:0000313" key="4">
    <source>
        <dbReference type="Proteomes" id="UP000244523"/>
    </source>
</evidence>
<dbReference type="InterPro" id="IPR017560">
    <property type="entry name" value="Cyt_c_biogenesis_CcmI"/>
</dbReference>
<organism evidence="3 4">
    <name type="scientific">Yoonia sediminilitoris</name>
    <dbReference type="NCBI Taxonomy" id="1286148"/>
    <lineage>
        <taxon>Bacteria</taxon>
        <taxon>Pseudomonadati</taxon>
        <taxon>Pseudomonadota</taxon>
        <taxon>Alphaproteobacteria</taxon>
        <taxon>Rhodobacterales</taxon>
        <taxon>Paracoccaceae</taxon>
        <taxon>Yoonia</taxon>
    </lineage>
</organism>
<reference evidence="3 4" key="1">
    <citation type="submission" date="2018-04" db="EMBL/GenBank/DDBJ databases">
        <title>Genomic Encyclopedia of Archaeal and Bacterial Type Strains, Phase II (KMG-II): from individual species to whole genera.</title>
        <authorList>
            <person name="Goeker M."/>
        </authorList>
    </citation>
    <scope>NUCLEOTIDE SEQUENCE [LARGE SCALE GENOMIC DNA]</scope>
    <source>
        <strain evidence="3 4">DSM 29955</strain>
    </source>
</reference>